<proteinExistence type="predicted"/>
<accession>J9E2B0</accession>
<reference evidence="3" key="1">
    <citation type="submission" date="2012-08" db="EMBL/GenBank/DDBJ databases">
        <title>The Genome Sequence of Wuchereria bancrofti.</title>
        <authorList>
            <person name="Nutman T.B."/>
            <person name="Fink D.L."/>
            <person name="Russ C."/>
            <person name="Young S."/>
            <person name="Zeng Q."/>
            <person name="Koehrsen M."/>
            <person name="Alvarado L."/>
            <person name="Berlin A."/>
            <person name="Chapman S.B."/>
            <person name="Chen Z."/>
            <person name="Freedman E."/>
            <person name="Gellesch M."/>
            <person name="Goldberg J."/>
            <person name="Griggs A."/>
            <person name="Gujja S."/>
            <person name="Heilman E.R."/>
            <person name="Heiman D."/>
            <person name="Hepburn T."/>
            <person name="Howarth C."/>
            <person name="Jen D."/>
            <person name="Larson L."/>
            <person name="Lewis B."/>
            <person name="Mehta T."/>
            <person name="Park D."/>
            <person name="Pearson M."/>
            <person name="Roberts A."/>
            <person name="Saif S."/>
            <person name="Shea T."/>
            <person name="Shenoy N."/>
            <person name="Sisk P."/>
            <person name="Stolte C."/>
            <person name="Sykes S."/>
            <person name="Walk T."/>
            <person name="White J."/>
            <person name="Yandava C."/>
            <person name="Haas B."/>
            <person name="Henn M.R."/>
            <person name="Nusbaum C."/>
            <person name="Birren B."/>
        </authorList>
    </citation>
    <scope>NUCLEOTIDE SEQUENCE [LARGE SCALE GENOMIC DNA]</scope>
    <source>
        <strain evidence="3">NA</strain>
    </source>
</reference>
<dbReference type="EMBL" id="ADBV01009289">
    <property type="protein sequence ID" value="EJW76293.1"/>
    <property type="molecule type" value="Genomic_DNA"/>
</dbReference>
<evidence type="ECO:0000313" key="3">
    <source>
        <dbReference type="Proteomes" id="UP000004810"/>
    </source>
</evidence>
<gene>
    <name evidence="2" type="ORF">WUBG_12800</name>
</gene>
<name>J9E2B0_WUCBA</name>
<sequence>MHHLEHLTKLSVREESFSSNEESRSHFCPSDDTISTGLSEEDERFVSVVDI</sequence>
<dbReference type="Proteomes" id="UP000004810">
    <property type="component" value="Unassembled WGS sequence"/>
</dbReference>
<organism evidence="2 3">
    <name type="scientific">Wuchereria bancrofti</name>
    <dbReference type="NCBI Taxonomy" id="6293"/>
    <lineage>
        <taxon>Eukaryota</taxon>
        <taxon>Metazoa</taxon>
        <taxon>Ecdysozoa</taxon>
        <taxon>Nematoda</taxon>
        <taxon>Chromadorea</taxon>
        <taxon>Rhabditida</taxon>
        <taxon>Spirurina</taxon>
        <taxon>Spiruromorpha</taxon>
        <taxon>Filarioidea</taxon>
        <taxon>Onchocercidae</taxon>
        <taxon>Wuchereria</taxon>
    </lineage>
</organism>
<feature type="compositionally biased region" description="Basic and acidic residues" evidence="1">
    <location>
        <begin position="1"/>
        <end position="25"/>
    </location>
</feature>
<feature type="region of interest" description="Disordered" evidence="1">
    <location>
        <begin position="1"/>
        <end position="39"/>
    </location>
</feature>
<dbReference type="AlphaFoldDB" id="J9E2B0"/>
<comment type="caution">
    <text evidence="2">The sequence shown here is derived from an EMBL/GenBank/DDBJ whole genome shotgun (WGS) entry which is preliminary data.</text>
</comment>
<feature type="non-terminal residue" evidence="2">
    <location>
        <position position="51"/>
    </location>
</feature>
<evidence type="ECO:0000313" key="2">
    <source>
        <dbReference type="EMBL" id="EJW76293.1"/>
    </source>
</evidence>
<protein>
    <submittedName>
        <fullName evidence="2">Uncharacterized protein</fullName>
    </submittedName>
</protein>
<evidence type="ECO:0000256" key="1">
    <source>
        <dbReference type="SAM" id="MobiDB-lite"/>
    </source>
</evidence>